<dbReference type="Gene3D" id="3.90.550.10">
    <property type="entry name" value="Spore Coat Polysaccharide Biosynthesis Protein SpsA, Chain A"/>
    <property type="match status" value="1"/>
</dbReference>
<organism evidence="2 3">
    <name type="scientific">Ligilactobacillus salivarius</name>
    <dbReference type="NCBI Taxonomy" id="1624"/>
    <lineage>
        <taxon>Bacteria</taxon>
        <taxon>Bacillati</taxon>
        <taxon>Bacillota</taxon>
        <taxon>Bacilli</taxon>
        <taxon>Lactobacillales</taxon>
        <taxon>Lactobacillaceae</taxon>
        <taxon>Ligilactobacillus</taxon>
    </lineage>
</organism>
<proteinExistence type="predicted"/>
<dbReference type="PANTHER" id="PTHR22916">
    <property type="entry name" value="GLYCOSYLTRANSFERASE"/>
    <property type="match status" value="1"/>
</dbReference>
<dbReference type="EMBL" id="CP007646">
    <property type="protein sequence ID" value="AIR11250.1"/>
    <property type="molecule type" value="Genomic_DNA"/>
</dbReference>
<reference evidence="2 3" key="1">
    <citation type="journal article" date="2014" name="BMC Genomics">
        <title>Unusual genome complexity in Lactobacillus salivarius JCM1046.</title>
        <authorList>
            <person name="Raftis E.J."/>
            <person name="Forde B.M."/>
            <person name="Claesson M.J."/>
            <person name="O'Toole P.W."/>
        </authorList>
    </citation>
    <scope>NUCLEOTIDE SEQUENCE [LARGE SCALE GENOMIC DNA]</scope>
    <source>
        <strain evidence="2 3">JCM1046</strain>
    </source>
</reference>
<evidence type="ECO:0000313" key="3">
    <source>
        <dbReference type="Proteomes" id="UP000029488"/>
    </source>
</evidence>
<dbReference type="SUPFAM" id="SSF53448">
    <property type="entry name" value="Nucleotide-diphospho-sugar transferases"/>
    <property type="match status" value="1"/>
</dbReference>
<accession>A0A089QET0</accession>
<dbReference type="Pfam" id="PF00535">
    <property type="entry name" value="Glycos_transf_2"/>
    <property type="match status" value="1"/>
</dbReference>
<dbReference type="RefSeq" id="WP_044005438.1">
    <property type="nucleotide sequence ID" value="NZ_CP007646.1"/>
</dbReference>
<evidence type="ECO:0000313" key="2">
    <source>
        <dbReference type="EMBL" id="AIR11250.1"/>
    </source>
</evidence>
<evidence type="ECO:0000259" key="1">
    <source>
        <dbReference type="Pfam" id="PF00535"/>
    </source>
</evidence>
<name>A0A089QET0_9LACO</name>
<gene>
    <name evidence="2" type="ORF">LSJ_1604c</name>
</gene>
<feature type="domain" description="Glycosyltransferase 2-like" evidence="1">
    <location>
        <begin position="4"/>
        <end position="117"/>
    </location>
</feature>
<dbReference type="GO" id="GO:0016758">
    <property type="term" value="F:hexosyltransferase activity"/>
    <property type="evidence" value="ECO:0007669"/>
    <property type="project" value="UniProtKB-ARBA"/>
</dbReference>
<dbReference type="InterPro" id="IPR029044">
    <property type="entry name" value="Nucleotide-diphossugar_trans"/>
</dbReference>
<dbReference type="Proteomes" id="UP000029488">
    <property type="component" value="Chromosome"/>
</dbReference>
<keyword evidence="2" id="KW-0808">Transferase</keyword>
<dbReference type="InterPro" id="IPR001173">
    <property type="entry name" value="Glyco_trans_2-like"/>
</dbReference>
<dbReference type="KEGG" id="lsj:LSJ_1604c"/>
<protein>
    <submittedName>
        <fullName evidence="2">Glycosyltransferase</fullName>
    </submittedName>
</protein>
<sequence>MKISLLMATYNGENYILEQLKSIYNQTVNPDEVLIADDVSNDRTVELIERFIEQHDLKNWKLMINSSNKGYKKNFYDLIQQATGDVIFLSDQDDVWEKNKIELMTKELEKNSKIKSINAAVKYVDSRLNPLEVKLKPNFYNENLLYYKGQLGFLTDIPLSSIIVANITPGCAMCFSKDIKEEFLETYNFNLPHDWHLNLLAAIHEGCFFMNEILIKYRIHENNTIGTNAGNSLKKSILSYDRKNRSEEAKKLLVTLNNLRMTYNFKDKYSIRAIKYIESRHNFYEHPSFVKYVKMKKFDEYNHTTNRKGRLWDLLAVTGITDLAFRIVKN</sequence>
<dbReference type="AlphaFoldDB" id="A0A089QET0"/>
<dbReference type="PANTHER" id="PTHR22916:SF3">
    <property type="entry name" value="UDP-GLCNAC:BETAGAL BETA-1,3-N-ACETYLGLUCOSAMINYLTRANSFERASE-LIKE PROTEIN 1"/>
    <property type="match status" value="1"/>
</dbReference>